<reference evidence="1" key="1">
    <citation type="submission" date="2019-11" db="EMBL/GenBank/DDBJ databases">
        <authorList>
            <person name="Feng L."/>
        </authorList>
    </citation>
    <scope>NUCLEOTIDE SEQUENCE</scope>
    <source>
        <strain evidence="1">AMuciniphilaLFYP55</strain>
    </source>
</reference>
<sequence>MHKRSRWEIDIISLNSHELPEPMTVALEKKPAGFTSSAGGTPCCGIIPLLIPSGAEEEPRRWRDAGASPSLVKENTPQALSLLQESVLQSYQHQIIKSIKMTIGILERMTDEKQALALEKSWAYEIMDYTFWILLEGSVPFDARMAYVQRNPDVLKQSQKESDAYCERVRILRSKPWSGKLRLLQDKNENLPAGVPSCLNP</sequence>
<dbReference type="AlphaFoldDB" id="A0A6N2SG64"/>
<proteinExistence type="predicted"/>
<protein>
    <submittedName>
        <fullName evidence="1">Uncharacterized protein</fullName>
    </submittedName>
</protein>
<evidence type="ECO:0000313" key="1">
    <source>
        <dbReference type="EMBL" id="VYS90680.1"/>
    </source>
</evidence>
<gene>
    <name evidence="1" type="ORF">AMLFYP55_02075</name>
</gene>
<name>A0A6N2SG64_9BACT</name>
<organism evidence="1">
    <name type="scientific">Akkermansia muciniphila</name>
    <dbReference type="NCBI Taxonomy" id="239935"/>
    <lineage>
        <taxon>Bacteria</taxon>
        <taxon>Pseudomonadati</taxon>
        <taxon>Verrucomicrobiota</taxon>
        <taxon>Verrucomicrobiia</taxon>
        <taxon>Verrucomicrobiales</taxon>
        <taxon>Akkermansiaceae</taxon>
        <taxon>Akkermansia</taxon>
    </lineage>
</organism>
<dbReference type="EMBL" id="CACRSS010000002">
    <property type="protein sequence ID" value="VYS90680.1"/>
    <property type="molecule type" value="Genomic_DNA"/>
</dbReference>
<accession>A0A6N2SG64</accession>